<protein>
    <submittedName>
        <fullName evidence="3">Uncharacterized protein</fullName>
    </submittedName>
</protein>
<feature type="compositionally biased region" description="Low complexity" evidence="1">
    <location>
        <begin position="350"/>
        <end position="366"/>
    </location>
</feature>
<sequence length="441" mass="49121">MLETNKDDKTREIQQIDEWAHKLGYNLGFWIGANLVGATAGLILGGLSILKHSQNEAIQTETAAISERARLDKISIPDLDRLAQGEKLSDTNYRRAAIFIDRLEQLTGSLDRGRQLERDYIFYKSVTANGAINYTVRDSKSDRTLLDFDVDREGKIAVQATRGADAERQLMKFVNLTSERLSIDFNLLTDERERTSSLERDLASVAESLDRIDSVDLERLATAPTAEQSQYIEGLEQTNDRLADLKLQARVISDLIRTAQNANAHEQQRHPQTLHQIEVSHLANKLIGLEQRIERLQSHLQSKPQTIDAVKTWQPATVLETSTDEVAALMLKVAALERQLQAQNQQPALKTPVKSQSTSPTTQKTSNLQPTATSRFAPPPPPYGSTFGKEEPEIPVNLHELNSKPNGEISTTEPQSPANGQPITILQTEAPDLDRAEGIEQ</sequence>
<proteinExistence type="predicted"/>
<comment type="caution">
    <text evidence="3">The sequence shown here is derived from an EMBL/GenBank/DDBJ whole genome shotgun (WGS) entry which is preliminary data.</text>
</comment>
<evidence type="ECO:0000313" key="4">
    <source>
        <dbReference type="Proteomes" id="UP000238937"/>
    </source>
</evidence>
<dbReference type="Proteomes" id="UP000238937">
    <property type="component" value="Unassembled WGS sequence"/>
</dbReference>
<feature type="compositionally biased region" description="Polar residues" evidence="1">
    <location>
        <begin position="403"/>
        <end position="427"/>
    </location>
</feature>
<evidence type="ECO:0000256" key="2">
    <source>
        <dbReference type="SAM" id="Phobius"/>
    </source>
</evidence>
<dbReference type="RefSeq" id="WP_106312164.1">
    <property type="nucleotide sequence ID" value="NZ_PVWO01000585.1"/>
</dbReference>
<accession>A0A2T1FBU0</accession>
<organism evidence="3 4">
    <name type="scientific">Chamaesiphon polymorphus CCALA 037</name>
    <dbReference type="NCBI Taxonomy" id="2107692"/>
    <lineage>
        <taxon>Bacteria</taxon>
        <taxon>Bacillati</taxon>
        <taxon>Cyanobacteriota</taxon>
        <taxon>Cyanophyceae</taxon>
        <taxon>Gomontiellales</taxon>
        <taxon>Chamaesiphonaceae</taxon>
        <taxon>Chamaesiphon</taxon>
    </lineage>
</organism>
<keyword evidence="2" id="KW-0812">Transmembrane</keyword>
<evidence type="ECO:0000256" key="1">
    <source>
        <dbReference type="SAM" id="MobiDB-lite"/>
    </source>
</evidence>
<dbReference type="OrthoDB" id="9817268at2"/>
<name>A0A2T1FBU0_9CYAN</name>
<dbReference type="AlphaFoldDB" id="A0A2T1FBU0"/>
<gene>
    <name evidence="3" type="ORF">C7B77_26710</name>
</gene>
<feature type="compositionally biased region" description="Basic and acidic residues" evidence="1">
    <location>
        <begin position="432"/>
        <end position="441"/>
    </location>
</feature>
<reference evidence="3 4" key="1">
    <citation type="submission" date="2018-03" db="EMBL/GenBank/DDBJ databases">
        <title>The ancient ancestry and fast evolution of plastids.</title>
        <authorList>
            <person name="Moore K.R."/>
            <person name="Magnabosco C."/>
            <person name="Momper L."/>
            <person name="Gold D.A."/>
            <person name="Bosak T."/>
            <person name="Fournier G.P."/>
        </authorList>
    </citation>
    <scope>NUCLEOTIDE SEQUENCE [LARGE SCALE GENOMIC DNA]</scope>
    <source>
        <strain evidence="3 4">CCALA 037</strain>
    </source>
</reference>
<dbReference type="EMBL" id="PVWO01000585">
    <property type="protein sequence ID" value="PSB42446.1"/>
    <property type="molecule type" value="Genomic_DNA"/>
</dbReference>
<keyword evidence="2" id="KW-1133">Transmembrane helix</keyword>
<feature type="transmembrane region" description="Helical" evidence="2">
    <location>
        <begin position="27"/>
        <end position="50"/>
    </location>
</feature>
<keyword evidence="2" id="KW-0472">Membrane</keyword>
<keyword evidence="4" id="KW-1185">Reference proteome</keyword>
<evidence type="ECO:0000313" key="3">
    <source>
        <dbReference type="EMBL" id="PSB42446.1"/>
    </source>
</evidence>
<feature type="region of interest" description="Disordered" evidence="1">
    <location>
        <begin position="344"/>
        <end position="441"/>
    </location>
</feature>